<evidence type="ECO:0000256" key="1">
    <source>
        <dbReference type="ARBA" id="ARBA00022692"/>
    </source>
</evidence>
<name>Q6RGQ7_STRLA</name>
<evidence type="ECO:0000313" key="5">
    <source>
        <dbReference type="EMBL" id="AAS45796.1"/>
    </source>
</evidence>
<evidence type="ECO:0000256" key="4">
    <source>
        <dbReference type="SAM" id="Phobius"/>
    </source>
</evidence>
<feature type="transmembrane region" description="Helical" evidence="4">
    <location>
        <begin position="12"/>
        <end position="36"/>
    </location>
</feature>
<feature type="transmembrane region" description="Helical" evidence="4">
    <location>
        <begin position="57"/>
        <end position="75"/>
    </location>
</feature>
<dbReference type="Pfam" id="PF04610">
    <property type="entry name" value="TrbL"/>
    <property type="match status" value="1"/>
</dbReference>
<gene>
    <name evidence="5" type="primary">SLV.13</name>
</gene>
<dbReference type="AlphaFoldDB" id="Q6RGQ7"/>
<reference evidence="5" key="2">
    <citation type="journal article" date="2004" name="Microbiology">
        <title>Characterization of the Streptomyces lavendulae IMRU 3455 linear plasmid pSLV45.</title>
        <authorList>
            <person name="Hosted T.J."/>
            <person name="Wang T."/>
            <person name="Horan A.C."/>
        </authorList>
    </citation>
    <scope>NUCLEOTIDE SEQUENCE</scope>
    <source>
        <strain evidence="5">IMRU3455</strain>
        <plasmid evidence="5">linear plasmid pSLV45</plasmid>
    </source>
</reference>
<evidence type="ECO:0000256" key="3">
    <source>
        <dbReference type="ARBA" id="ARBA00023136"/>
    </source>
</evidence>
<accession>Q6RGQ7</accession>
<feature type="transmembrane region" description="Helical" evidence="4">
    <location>
        <begin position="235"/>
        <end position="257"/>
    </location>
</feature>
<sequence length="345" mass="36613">MSDVFDPPVQLVASILAGLVALLGTAVVVIVQWVFGVTSLPPLQDALAKLIEGSAKGLTTTLLPTALCIGGFVAFAKHREGGGGGGLSQVAWVMLSGVVCVSLLNSPQMWVDGVDSGRQIGSSIALNATSSSIGTGSQEFPFKLGHEPTFTGNGRDDMLRKSSDAVWRTYVAAPWCIAEFGSFEACEKYGKTVLDKGNPGDDSDRKKWMQDNLKSETIGKESEQWWEGHQPVQRVVVELLALVVLLVFALLVLTLAFASLASLLGALMLLVTGPVFACLWVIPGRTRQWGVRWFDQLVGFTLQAFVVTTVLGSVLVIQVGITKMFGVYGWGPSAGLSIAAAIVAT</sequence>
<organism evidence="5">
    <name type="scientific">Streptomyces lavendulae</name>
    <dbReference type="NCBI Taxonomy" id="1914"/>
    <lineage>
        <taxon>Bacteria</taxon>
        <taxon>Bacillati</taxon>
        <taxon>Actinomycetota</taxon>
        <taxon>Actinomycetes</taxon>
        <taxon>Kitasatosporales</taxon>
        <taxon>Streptomycetaceae</taxon>
        <taxon>Streptomyces</taxon>
    </lineage>
</organism>
<dbReference type="EMBL" id="AY498874">
    <property type="protein sequence ID" value="AAS45796.1"/>
    <property type="molecule type" value="Genomic_DNA"/>
</dbReference>
<keyword evidence="5" id="KW-0614">Plasmid</keyword>
<dbReference type="GO" id="GO:0030255">
    <property type="term" value="P:protein secretion by the type IV secretion system"/>
    <property type="evidence" value="ECO:0007669"/>
    <property type="project" value="InterPro"/>
</dbReference>
<feature type="transmembrane region" description="Helical" evidence="4">
    <location>
        <begin position="87"/>
        <end position="104"/>
    </location>
</feature>
<feature type="transmembrane region" description="Helical" evidence="4">
    <location>
        <begin position="327"/>
        <end position="344"/>
    </location>
</feature>
<keyword evidence="2 4" id="KW-1133">Transmembrane helix</keyword>
<keyword evidence="3 4" id="KW-0472">Membrane</keyword>
<dbReference type="InterPro" id="IPR007688">
    <property type="entry name" value="Conjugal_tfr_TrbL/VirB6"/>
</dbReference>
<feature type="transmembrane region" description="Helical" evidence="4">
    <location>
        <begin position="294"/>
        <end position="321"/>
    </location>
</feature>
<protein>
    <submittedName>
        <fullName evidence="5">SLV.13</fullName>
    </submittedName>
</protein>
<geneLocation type="plasmid" evidence="5">
    <name>linear plasmid pSLV45</name>
</geneLocation>
<feature type="transmembrane region" description="Helical" evidence="4">
    <location>
        <begin position="263"/>
        <end position="282"/>
    </location>
</feature>
<keyword evidence="1 4" id="KW-0812">Transmembrane</keyword>
<evidence type="ECO:0000256" key="2">
    <source>
        <dbReference type="ARBA" id="ARBA00022989"/>
    </source>
</evidence>
<proteinExistence type="predicted"/>
<reference evidence="5" key="1">
    <citation type="submission" date="2003-12" db="EMBL/GenBank/DDBJ databases">
        <authorList>
            <person name="Hosted T.J.Jr."/>
            <person name="Horan A.C."/>
            <person name="Wang T."/>
        </authorList>
    </citation>
    <scope>NUCLEOTIDE SEQUENCE</scope>
    <source>
        <strain evidence="5">IMRU3455</strain>
        <plasmid evidence="5">linear plasmid pSLV45</plasmid>
    </source>
</reference>